<evidence type="ECO:0000256" key="3">
    <source>
        <dbReference type="ARBA" id="ARBA00023242"/>
    </source>
</evidence>
<dbReference type="Proteomes" id="UP000472266">
    <property type="component" value="Chromosome 3"/>
</dbReference>
<keyword evidence="2 5" id="KW-0175">Coiled coil</keyword>
<dbReference type="Gene3D" id="1.20.5.1180">
    <property type="entry name" value="Geminin coiled-coil domain"/>
    <property type="match status" value="1"/>
</dbReference>
<feature type="coiled-coil region" evidence="5">
    <location>
        <begin position="281"/>
        <end position="318"/>
    </location>
</feature>
<evidence type="ECO:0000256" key="6">
    <source>
        <dbReference type="SAM" id="MobiDB-lite"/>
    </source>
</evidence>
<evidence type="ECO:0000256" key="2">
    <source>
        <dbReference type="ARBA" id="ARBA00023054"/>
    </source>
</evidence>
<dbReference type="GO" id="GO:0045786">
    <property type="term" value="P:negative regulation of cell cycle"/>
    <property type="evidence" value="ECO:0007669"/>
    <property type="project" value="TreeGrafter"/>
</dbReference>
<dbReference type="Ensembl" id="ENSSHBT00005004351.1">
    <property type="protein sequence ID" value="ENSSHBP00005003574.1"/>
    <property type="gene ID" value="ENSSHBG00005003230.1"/>
</dbReference>
<accession>A0A672TNT4</accession>
<dbReference type="PANTHER" id="PTHR13372:SF3">
    <property type="entry name" value="MULTICILIN"/>
    <property type="match status" value="1"/>
</dbReference>
<feature type="compositionally biased region" description="Pro residues" evidence="6">
    <location>
        <begin position="1"/>
        <end position="18"/>
    </location>
</feature>
<dbReference type="AlphaFoldDB" id="A0A672TNT4"/>
<dbReference type="GO" id="GO:0005634">
    <property type="term" value="C:nucleus"/>
    <property type="evidence" value="ECO:0007669"/>
    <property type="project" value="UniProtKB-SubCell"/>
</dbReference>
<keyword evidence="4" id="KW-0131">Cell cycle</keyword>
<keyword evidence="3" id="KW-0539">Nucleus</keyword>
<proteinExistence type="predicted"/>
<evidence type="ECO:0000256" key="1">
    <source>
        <dbReference type="ARBA" id="ARBA00004123"/>
    </source>
</evidence>
<dbReference type="GeneTree" id="ENSGT00990000204138"/>
<feature type="region of interest" description="Disordered" evidence="6">
    <location>
        <begin position="385"/>
        <end position="406"/>
    </location>
</feature>
<name>A0A672TNT4_STRHB</name>
<evidence type="ECO:0000313" key="8">
    <source>
        <dbReference type="Proteomes" id="UP000472266"/>
    </source>
</evidence>
<feature type="compositionally biased region" description="Low complexity" evidence="6">
    <location>
        <begin position="35"/>
        <end position="45"/>
    </location>
</feature>
<dbReference type="GO" id="GO:0008156">
    <property type="term" value="P:negative regulation of DNA replication"/>
    <property type="evidence" value="ECO:0007669"/>
    <property type="project" value="TreeGrafter"/>
</dbReference>
<dbReference type="InParanoid" id="A0A672TNT4"/>
<dbReference type="SUPFAM" id="SSF111469">
    <property type="entry name" value="Geminin coiled-coil domain"/>
    <property type="match status" value="1"/>
</dbReference>
<keyword evidence="8" id="KW-1185">Reference proteome</keyword>
<reference evidence="7 8" key="1">
    <citation type="submission" date="2019-11" db="EMBL/GenBank/DDBJ databases">
        <title>Strigops habroptila (kakapo) genome, bStrHab1, primary haplotype, v2.</title>
        <authorList>
            <person name="Jarvis E.D."/>
            <person name="Howard J."/>
            <person name="Rhie A."/>
            <person name="Phillippy A."/>
            <person name="Korlach J."/>
            <person name="Digby A."/>
            <person name="Iorns D."/>
            <person name="Eason D."/>
            <person name="Robertson B."/>
            <person name="Raemaekers T."/>
            <person name="Howe K."/>
            <person name="Lewin H."/>
            <person name="Damas J."/>
            <person name="Hastie A."/>
            <person name="Tracey A."/>
            <person name="Chow W."/>
            <person name="Fedrigo O."/>
        </authorList>
    </citation>
    <scope>NUCLEOTIDE SEQUENCE [LARGE SCALE GENOMIC DNA]</scope>
</reference>
<sequence>MTAGPAAPPGQPPPPAPAPRARGRAPRAREPPARPGEAAGGFRAPAEGRRAGSPRYGPWPQRPCPRGGAGRGAGRTAPDVVGAGAGAGAGAAAAGWSRAAAAGRSAASAPTGSRARPPASPRSRPGPSGLRWEPPRAPERSRLALATAAPRRPPPHLPSVSLSAAAAPTPVCALRPPPCSPPLHLPAVPIKDPPRPRFPLRRAPLAVPIRARAPHRCLSLPPALSTIDWQDLAACDPILPTTPAGPVTLQQVTPGWGRLGCPRHRAPTGWSPPDAGSPPGLSQLQETLTQRQEELATMQESNVQLKELASQARELAAVLDTLMLPQGADGAALPPPPLHFPSPLATTSRVGAGPAEPRDEAAAVDAMLRAVSEKCRAALRSLPTAKRPRPAPRLHGSFRGLRTDRAARRPGCEELEGGGGLEGGGSLRTALGEAGGIRTLAFPQGSAFTFRTAAGGYRFRWVPR</sequence>
<dbReference type="PANTHER" id="PTHR13372">
    <property type="entry name" value="GEMININ"/>
    <property type="match status" value="1"/>
</dbReference>
<feature type="region of interest" description="Disordered" evidence="6">
    <location>
        <begin position="339"/>
        <end position="358"/>
    </location>
</feature>
<protein>
    <recommendedName>
        <fullName evidence="9">Protein Idas</fullName>
    </recommendedName>
</protein>
<feature type="compositionally biased region" description="Low complexity" evidence="6">
    <location>
        <begin position="90"/>
        <end position="129"/>
    </location>
</feature>
<evidence type="ECO:0000256" key="4">
    <source>
        <dbReference type="ARBA" id="ARBA00023306"/>
    </source>
</evidence>
<evidence type="ECO:0008006" key="9">
    <source>
        <dbReference type="Google" id="ProtNLM"/>
    </source>
</evidence>
<reference evidence="7" key="3">
    <citation type="submission" date="2025-09" db="UniProtKB">
        <authorList>
            <consortium name="Ensembl"/>
        </authorList>
    </citation>
    <scope>IDENTIFICATION</scope>
</reference>
<organism evidence="7 8">
    <name type="scientific">Strigops habroptila</name>
    <name type="common">Kakapo</name>
    <dbReference type="NCBI Taxonomy" id="2489341"/>
    <lineage>
        <taxon>Eukaryota</taxon>
        <taxon>Metazoa</taxon>
        <taxon>Chordata</taxon>
        <taxon>Craniata</taxon>
        <taxon>Vertebrata</taxon>
        <taxon>Euteleostomi</taxon>
        <taxon>Archelosauria</taxon>
        <taxon>Archosauria</taxon>
        <taxon>Dinosauria</taxon>
        <taxon>Saurischia</taxon>
        <taxon>Theropoda</taxon>
        <taxon>Coelurosauria</taxon>
        <taxon>Aves</taxon>
        <taxon>Neognathae</taxon>
        <taxon>Neoaves</taxon>
        <taxon>Telluraves</taxon>
        <taxon>Australaves</taxon>
        <taxon>Psittaciformes</taxon>
        <taxon>Psittacidae</taxon>
        <taxon>Strigops</taxon>
    </lineage>
</organism>
<evidence type="ECO:0000313" key="7">
    <source>
        <dbReference type="Ensembl" id="ENSSHBP00005003574.1"/>
    </source>
</evidence>
<evidence type="ECO:0000256" key="5">
    <source>
        <dbReference type="SAM" id="Coils"/>
    </source>
</evidence>
<comment type="subcellular location">
    <subcellularLocation>
        <location evidence="1">Nucleus</location>
    </subcellularLocation>
</comment>
<feature type="region of interest" description="Disordered" evidence="6">
    <location>
        <begin position="1"/>
        <end position="137"/>
    </location>
</feature>
<reference evidence="7" key="2">
    <citation type="submission" date="2025-08" db="UniProtKB">
        <authorList>
            <consortium name="Ensembl"/>
        </authorList>
    </citation>
    <scope>IDENTIFICATION</scope>
</reference>